<feature type="compositionally biased region" description="Polar residues" evidence="2">
    <location>
        <begin position="33"/>
        <end position="60"/>
    </location>
</feature>
<dbReference type="OrthoDB" id="5427526at2759"/>
<dbReference type="RefSeq" id="XP_016765964.1">
    <property type="nucleotide sequence ID" value="XM_016908373.1"/>
</dbReference>
<keyword evidence="4" id="KW-1185">Reference proteome</keyword>
<feature type="compositionally biased region" description="Basic and acidic residues" evidence="2">
    <location>
        <begin position="106"/>
        <end position="122"/>
    </location>
</feature>
<feature type="compositionally biased region" description="Basic and acidic residues" evidence="2">
    <location>
        <begin position="154"/>
        <end position="163"/>
    </location>
</feature>
<dbReference type="AlphaFoldDB" id="N1QNK7"/>
<proteinExistence type="predicted"/>
<dbReference type="HOGENOM" id="CLU_047851_1_0_1"/>
<dbReference type="eggNOG" id="ENOG502S5IN">
    <property type="taxonomic scope" value="Eukaryota"/>
</dbReference>
<sequence length="390" mass="43173">MENSSPPLSPIRQYIDTSPSHSQYREHLRRRTSSFSSNNHDRSPTSPQSRHRFSTASQLSVEVPDTPLDERGGGGLGNLADELDQLDDEDDEDEDDDDDFDEGVTDDIHHQLKGEEQSRDSGIDVSYANSEKGGQGTTKRHVRNFSKPFGGGSDSEKPPDEIRSANNKAAAAADAEDDFSSDLEDMMNTIARMTSYTSNTEDPLVPRTVTQLQDLGNQTDLEAGAHRLVTSTNSLTSHLTSQAKALQTLAQSLYPMYAGFGTTSLDPSQIEEVLPLLDMLKDSLPHPDMVTVQKLQKLDRETLDVIQTLSTLTDTLQMGKQITNSAARHLRTTQTMVEELRRERERGESAKEDLTGSGWDAKLEKRWCGAQCGDILSGFEKRCDVLRGEL</sequence>
<evidence type="ECO:0000256" key="1">
    <source>
        <dbReference type="SAM" id="Coils"/>
    </source>
</evidence>
<evidence type="ECO:0000256" key="2">
    <source>
        <dbReference type="SAM" id="MobiDB-lite"/>
    </source>
</evidence>
<gene>
    <name evidence="3" type="ORF">SEPMUDRAFT_23518</name>
</gene>
<evidence type="ECO:0000313" key="4">
    <source>
        <dbReference type="Proteomes" id="UP000016931"/>
    </source>
</evidence>
<organism evidence="3 4">
    <name type="scientific">Sphaerulina musiva (strain SO2202)</name>
    <name type="common">Poplar stem canker fungus</name>
    <name type="synonym">Septoria musiva</name>
    <dbReference type="NCBI Taxonomy" id="692275"/>
    <lineage>
        <taxon>Eukaryota</taxon>
        <taxon>Fungi</taxon>
        <taxon>Dikarya</taxon>
        <taxon>Ascomycota</taxon>
        <taxon>Pezizomycotina</taxon>
        <taxon>Dothideomycetes</taxon>
        <taxon>Dothideomycetidae</taxon>
        <taxon>Mycosphaerellales</taxon>
        <taxon>Mycosphaerellaceae</taxon>
        <taxon>Sphaerulina</taxon>
    </lineage>
</organism>
<feature type="region of interest" description="Disordered" evidence="2">
    <location>
        <begin position="1"/>
        <end position="177"/>
    </location>
</feature>
<feature type="coiled-coil region" evidence="1">
    <location>
        <begin position="330"/>
        <end position="357"/>
    </location>
</feature>
<protein>
    <submittedName>
        <fullName evidence="3">Uncharacterized protein</fullName>
    </submittedName>
</protein>
<dbReference type="GeneID" id="27905510"/>
<reference evidence="3 4" key="1">
    <citation type="journal article" date="2012" name="PLoS Pathog.">
        <title>Diverse lifestyles and strategies of plant pathogenesis encoded in the genomes of eighteen Dothideomycetes fungi.</title>
        <authorList>
            <person name="Ohm R.A."/>
            <person name="Feau N."/>
            <person name="Henrissat B."/>
            <person name="Schoch C.L."/>
            <person name="Horwitz B.A."/>
            <person name="Barry K.W."/>
            <person name="Condon B.J."/>
            <person name="Copeland A.C."/>
            <person name="Dhillon B."/>
            <person name="Glaser F."/>
            <person name="Hesse C.N."/>
            <person name="Kosti I."/>
            <person name="LaButti K."/>
            <person name="Lindquist E.A."/>
            <person name="Lucas S."/>
            <person name="Salamov A.A."/>
            <person name="Bradshaw R.E."/>
            <person name="Ciuffetti L."/>
            <person name="Hamelin R.C."/>
            <person name="Kema G.H.J."/>
            <person name="Lawrence C."/>
            <person name="Scott J.A."/>
            <person name="Spatafora J.W."/>
            <person name="Turgeon B.G."/>
            <person name="de Wit P.J.G.M."/>
            <person name="Zhong S."/>
            <person name="Goodwin S.B."/>
            <person name="Grigoriev I.V."/>
        </authorList>
    </citation>
    <scope>NUCLEOTIDE SEQUENCE [LARGE SCALE GENOMIC DNA]</scope>
    <source>
        <strain evidence="3 4">SO2202</strain>
    </source>
</reference>
<evidence type="ECO:0000313" key="3">
    <source>
        <dbReference type="EMBL" id="EMF17843.1"/>
    </source>
</evidence>
<dbReference type="EMBL" id="KB456260">
    <property type="protein sequence ID" value="EMF17843.1"/>
    <property type="molecule type" value="Genomic_DNA"/>
</dbReference>
<dbReference type="OMA" id="CGEWRER"/>
<feature type="non-terminal residue" evidence="3">
    <location>
        <position position="390"/>
    </location>
</feature>
<keyword evidence="1" id="KW-0175">Coiled coil</keyword>
<name>N1QNK7_SPHMS</name>
<accession>N1QNK7</accession>
<dbReference type="Proteomes" id="UP000016931">
    <property type="component" value="Unassembled WGS sequence"/>
</dbReference>
<feature type="compositionally biased region" description="Acidic residues" evidence="2">
    <location>
        <begin position="81"/>
        <end position="105"/>
    </location>
</feature>